<sequence>MVFDGSAKTSSGVSLNDKLIVGPQLQADLTTLLLHFRVHKIAIIADIEKIYRQITLHGSDFQRVVWRNSPFEPIQDFRLIRIAYGIASVLYLAIKCLQQLALNESTNFPPASKATLKDFNIDDLMSGAISLSEVLELQNQLTQMLSSAGLVLRKWASNCNELLNSIDSDMRLSNTSLNIENNDTVKTLGIQWHPASDAFYFKITPLSFEGPLTKRTYLSSIAKTFDSFG</sequence>
<dbReference type="PANTHER" id="PTHR47331">
    <property type="entry name" value="PHD-TYPE DOMAIN-CONTAINING PROTEIN"/>
    <property type="match status" value="1"/>
</dbReference>
<dbReference type="AlphaFoldDB" id="A0A8X6LUV7"/>
<accession>A0A8X6LUV7</accession>
<keyword evidence="2" id="KW-1185">Reference proteome</keyword>
<reference evidence="1" key="1">
    <citation type="submission" date="2020-07" db="EMBL/GenBank/DDBJ databases">
        <title>Multicomponent nature underlies the extraordinary mechanical properties of spider dragline silk.</title>
        <authorList>
            <person name="Kono N."/>
            <person name="Nakamura H."/>
            <person name="Mori M."/>
            <person name="Yoshida Y."/>
            <person name="Ohtoshi R."/>
            <person name="Malay A.D."/>
            <person name="Moran D.A.P."/>
            <person name="Tomita M."/>
            <person name="Numata K."/>
            <person name="Arakawa K."/>
        </authorList>
    </citation>
    <scope>NUCLEOTIDE SEQUENCE</scope>
</reference>
<dbReference type="Proteomes" id="UP000887116">
    <property type="component" value="Unassembled WGS sequence"/>
</dbReference>
<dbReference type="EMBL" id="BMAO01037956">
    <property type="protein sequence ID" value="GFR21522.1"/>
    <property type="molecule type" value="Genomic_DNA"/>
</dbReference>
<gene>
    <name evidence="1" type="primary">Fcan01_13753</name>
    <name evidence="1" type="ORF">TNCT_149611</name>
</gene>
<protein>
    <submittedName>
        <fullName evidence="1">Pro-Pol polyprotein</fullName>
    </submittedName>
</protein>
<dbReference type="OrthoDB" id="10051210at2759"/>
<evidence type="ECO:0000313" key="2">
    <source>
        <dbReference type="Proteomes" id="UP000887116"/>
    </source>
</evidence>
<organism evidence="1 2">
    <name type="scientific">Trichonephila clavata</name>
    <name type="common">Joro spider</name>
    <name type="synonym">Nephila clavata</name>
    <dbReference type="NCBI Taxonomy" id="2740835"/>
    <lineage>
        <taxon>Eukaryota</taxon>
        <taxon>Metazoa</taxon>
        <taxon>Ecdysozoa</taxon>
        <taxon>Arthropoda</taxon>
        <taxon>Chelicerata</taxon>
        <taxon>Arachnida</taxon>
        <taxon>Araneae</taxon>
        <taxon>Araneomorphae</taxon>
        <taxon>Entelegynae</taxon>
        <taxon>Araneoidea</taxon>
        <taxon>Nephilidae</taxon>
        <taxon>Trichonephila</taxon>
    </lineage>
</organism>
<evidence type="ECO:0000313" key="1">
    <source>
        <dbReference type="EMBL" id="GFR21522.1"/>
    </source>
</evidence>
<proteinExistence type="predicted"/>
<comment type="caution">
    <text evidence="1">The sequence shown here is derived from an EMBL/GenBank/DDBJ whole genome shotgun (WGS) entry which is preliminary data.</text>
</comment>
<name>A0A8X6LUV7_TRICU</name>